<reference evidence="3 4" key="1">
    <citation type="journal article" date="2019" name="Nat. Med.">
        <title>A library of human gut bacterial isolates paired with longitudinal multiomics data enables mechanistic microbiome research.</title>
        <authorList>
            <person name="Poyet M."/>
            <person name="Groussin M."/>
            <person name="Gibbons S.M."/>
            <person name="Avila-Pacheco J."/>
            <person name="Jiang X."/>
            <person name="Kearney S.M."/>
            <person name="Perrotta A.R."/>
            <person name="Berdy B."/>
            <person name="Zhao S."/>
            <person name="Lieberman T.D."/>
            <person name="Swanson P.K."/>
            <person name="Smith M."/>
            <person name="Roesemann S."/>
            <person name="Alexander J.E."/>
            <person name="Rich S.A."/>
            <person name="Livny J."/>
            <person name="Vlamakis H."/>
            <person name="Clish C."/>
            <person name="Bullock K."/>
            <person name="Deik A."/>
            <person name="Scott J."/>
            <person name="Pierce K.A."/>
            <person name="Xavier R.J."/>
            <person name="Alm E.J."/>
        </authorList>
    </citation>
    <scope>NUCLEOTIDE SEQUENCE [LARGE SCALE GENOMIC DNA]</scope>
    <source>
        <strain evidence="1 3">BIOML-A4</strain>
        <strain evidence="2 4">BIOML-A5</strain>
    </source>
</reference>
<protein>
    <submittedName>
        <fullName evidence="1">Uncharacterized protein</fullName>
    </submittedName>
</protein>
<gene>
    <name evidence="2" type="ORF">GKD88_11730</name>
    <name evidence="1" type="ORF">GKE08_12055</name>
</gene>
<dbReference type="Proteomes" id="UP000433575">
    <property type="component" value="Unassembled WGS sequence"/>
</dbReference>
<name>A0A6N7S8X3_9FIRM</name>
<evidence type="ECO:0000313" key="1">
    <source>
        <dbReference type="EMBL" id="MSA90060.1"/>
    </source>
</evidence>
<accession>A0A6N7S8X3</accession>
<organism evidence="1 3">
    <name type="scientific">Holdemania massiliensis</name>
    <dbReference type="NCBI Taxonomy" id="1468449"/>
    <lineage>
        <taxon>Bacteria</taxon>
        <taxon>Bacillati</taxon>
        <taxon>Bacillota</taxon>
        <taxon>Erysipelotrichia</taxon>
        <taxon>Erysipelotrichales</taxon>
        <taxon>Erysipelotrichaceae</taxon>
        <taxon>Holdemania</taxon>
    </lineage>
</organism>
<dbReference type="OrthoDB" id="1652733at2"/>
<proteinExistence type="predicted"/>
<evidence type="ECO:0000313" key="3">
    <source>
        <dbReference type="Proteomes" id="UP000433575"/>
    </source>
</evidence>
<evidence type="ECO:0000313" key="2">
    <source>
        <dbReference type="EMBL" id="MSC33790.1"/>
    </source>
</evidence>
<sequence length="193" mass="22310">MKIRILQCDPFDPQAEDQVHRIRHQTGELIIEYIQIIDAALSKETWDQTILCSSAAISPQLAASFKEPVLILSPQTISGYPCWKIQKGLMDPWNGEWLVKMISQLVLHKQRLDQNQGLEFVKVKKERKLSAELEHLLKGTKPKDYPDALWLFVQDRQNDTLELDTQELPFPVECYWMKQKAEVNVACFLYAAA</sequence>
<dbReference type="RefSeq" id="WP_020225883.1">
    <property type="nucleotide sequence ID" value="NZ_AP031450.1"/>
</dbReference>
<dbReference type="GeneID" id="42457672"/>
<dbReference type="AlphaFoldDB" id="A0A6N7S8X3"/>
<evidence type="ECO:0000313" key="4">
    <source>
        <dbReference type="Proteomes" id="UP000480929"/>
    </source>
</evidence>
<dbReference type="EMBL" id="WKPJ01000019">
    <property type="protein sequence ID" value="MSA90060.1"/>
    <property type="molecule type" value="Genomic_DNA"/>
</dbReference>
<keyword evidence="4" id="KW-1185">Reference proteome</keyword>
<dbReference type="EMBL" id="WKPI01000021">
    <property type="protein sequence ID" value="MSC33790.1"/>
    <property type="molecule type" value="Genomic_DNA"/>
</dbReference>
<dbReference type="Proteomes" id="UP000480929">
    <property type="component" value="Unassembled WGS sequence"/>
</dbReference>
<comment type="caution">
    <text evidence="1">The sequence shown here is derived from an EMBL/GenBank/DDBJ whole genome shotgun (WGS) entry which is preliminary data.</text>
</comment>